<feature type="domain" description="Cupin type-2" evidence="1">
    <location>
        <begin position="45"/>
        <end position="103"/>
    </location>
</feature>
<dbReference type="InterPro" id="IPR052535">
    <property type="entry name" value="Bacilysin_H2HPP_isomerase"/>
</dbReference>
<dbReference type="RefSeq" id="WP_380096746.1">
    <property type="nucleotide sequence ID" value="NZ_JBHRYD010000007.1"/>
</dbReference>
<name>A0ABV7X2X4_9HYPH</name>
<dbReference type="Pfam" id="PF07883">
    <property type="entry name" value="Cupin_2"/>
    <property type="match status" value="1"/>
</dbReference>
<gene>
    <name evidence="2" type="ORF">ACFOOL_09635</name>
</gene>
<evidence type="ECO:0000259" key="1">
    <source>
        <dbReference type="Pfam" id="PF07883"/>
    </source>
</evidence>
<proteinExistence type="predicted"/>
<evidence type="ECO:0000313" key="3">
    <source>
        <dbReference type="Proteomes" id="UP001595613"/>
    </source>
</evidence>
<dbReference type="InterPro" id="IPR013096">
    <property type="entry name" value="Cupin_2"/>
</dbReference>
<reference evidence="3" key="1">
    <citation type="journal article" date="2019" name="Int. J. Syst. Evol. Microbiol.">
        <title>The Global Catalogue of Microorganisms (GCM) 10K type strain sequencing project: providing services to taxonomists for standard genome sequencing and annotation.</title>
        <authorList>
            <consortium name="The Broad Institute Genomics Platform"/>
            <consortium name="The Broad Institute Genome Sequencing Center for Infectious Disease"/>
            <person name="Wu L."/>
            <person name="Ma J."/>
        </authorList>
    </citation>
    <scope>NUCLEOTIDE SEQUENCE [LARGE SCALE GENOMIC DNA]</scope>
    <source>
        <strain evidence="3">KCTC 42281</strain>
    </source>
</reference>
<dbReference type="PANTHER" id="PTHR40112">
    <property type="entry name" value="H2HPP ISOMERASE"/>
    <property type="match status" value="1"/>
</dbReference>
<dbReference type="InterPro" id="IPR014710">
    <property type="entry name" value="RmlC-like_jellyroll"/>
</dbReference>
<organism evidence="2 3">
    <name type="scientific">Devosia honganensis</name>
    <dbReference type="NCBI Taxonomy" id="1610527"/>
    <lineage>
        <taxon>Bacteria</taxon>
        <taxon>Pseudomonadati</taxon>
        <taxon>Pseudomonadota</taxon>
        <taxon>Alphaproteobacteria</taxon>
        <taxon>Hyphomicrobiales</taxon>
        <taxon>Devosiaceae</taxon>
        <taxon>Devosia</taxon>
    </lineage>
</organism>
<dbReference type="InterPro" id="IPR011051">
    <property type="entry name" value="RmlC_Cupin_sf"/>
</dbReference>
<dbReference type="Gene3D" id="2.60.120.10">
    <property type="entry name" value="Jelly Rolls"/>
    <property type="match status" value="1"/>
</dbReference>
<sequence>MHITRSQDVAAIETGGREIGGVQTQGEVDFKLLRSGEKVQLVETKMKAGFFHPNHLHPENESIGYLVSGRLEMVIGGQTYIVEPGTCWHHPTGVVHSTRALVDSHAIEVHSPLRADLAR</sequence>
<dbReference type="EMBL" id="JBHRYD010000007">
    <property type="protein sequence ID" value="MFC3705018.1"/>
    <property type="molecule type" value="Genomic_DNA"/>
</dbReference>
<protein>
    <submittedName>
        <fullName evidence="2">Cupin domain-containing protein</fullName>
    </submittedName>
</protein>
<accession>A0ABV7X2X4</accession>
<dbReference type="Proteomes" id="UP001595613">
    <property type="component" value="Unassembled WGS sequence"/>
</dbReference>
<evidence type="ECO:0000313" key="2">
    <source>
        <dbReference type="EMBL" id="MFC3705018.1"/>
    </source>
</evidence>
<dbReference type="PANTHER" id="PTHR40112:SF1">
    <property type="entry name" value="H2HPP ISOMERASE"/>
    <property type="match status" value="1"/>
</dbReference>
<comment type="caution">
    <text evidence="2">The sequence shown here is derived from an EMBL/GenBank/DDBJ whole genome shotgun (WGS) entry which is preliminary data.</text>
</comment>
<dbReference type="SUPFAM" id="SSF51182">
    <property type="entry name" value="RmlC-like cupins"/>
    <property type="match status" value="1"/>
</dbReference>
<keyword evidence="3" id="KW-1185">Reference proteome</keyword>